<gene>
    <name evidence="1" type="ORF">QFC21_000496</name>
</gene>
<accession>A0ACC2WDM9</accession>
<protein>
    <submittedName>
        <fullName evidence="1">Uncharacterized protein</fullName>
    </submittedName>
</protein>
<sequence length="836" mass="90846">MVKLRVIPQRSQVGHTAQRRATVALACLRMQDLAAGDWIKLSATTTAGTLSSIAQVWPSLALSDDEIVISRTHSLILGEPEQLQLEKLDMKNVKWMTAKSISIKVETTEAKDGSRSDKGSSDKGKEREAIWDLALLKEVLQDLKYISTGYKLTLPSSTSSTRDEGSTIYTIYSVLPSKQVGFTSPATAQKFVKADKATQEEIEEWMSRLSVAGAEQAEEVYAMHVKTEVIFAEEKLDRNDQNGTTVNGQSTMKSARTDQNGNTNRVLPSYINIYPPGPLQSTSDSFSAYATLGGLSKQIAQVRSLLDLPLSQPELYHKFGLKPPRGILLYGPPGTGKTHLARAISSATEGCSCIVVNGPELSSAYHGETEERIRAVFDEAKRREPCIIVLDEVDAICPKREGGEGGEVERRVVATLLTLMDGMSEGVAAADESTAAAGLARVVVIAATNRPNAIDPALRRPGRFDREIEIGIPDAHARREILSILISKMPNAIASSDLNAVADKTHGYVGADLSSLVREAGSIAIHRWLQTRSADPSSSPVMTIKDLHLALPSIRPSAMREVFIETPTVRWSDIGGQTEVKQKLKECVEWPLTNPETFTRLGVAPPRGVLLYGPPGCSKTLTAKALATESGINFMAVKGPELLNKFVGESERAVREVFRKARAASPSIIFFDEIDALATSRGSDHDGPNQGVLTSLLNEMDGVEELSGVIVVAATNRPDVLDSALLRPGRLDRILYVGPPDFDARKDIFRIRFSKMAVEPDTGIEDLAFLTAGCSGAEIASICQDAALMSMNEDLSAPYVRKQHLLDAAKSVRRRITPTMISQFEAWRDQSGARSV</sequence>
<evidence type="ECO:0000313" key="2">
    <source>
        <dbReference type="Proteomes" id="UP001227268"/>
    </source>
</evidence>
<proteinExistence type="predicted"/>
<reference evidence="1" key="1">
    <citation type="submission" date="2023-04" db="EMBL/GenBank/DDBJ databases">
        <title>Draft Genome sequencing of Naganishia species isolated from polar environments using Oxford Nanopore Technology.</title>
        <authorList>
            <person name="Leo P."/>
            <person name="Venkateswaran K."/>
        </authorList>
    </citation>
    <scope>NUCLEOTIDE SEQUENCE</scope>
    <source>
        <strain evidence="1">MNA-CCFEE 5423</strain>
    </source>
</reference>
<keyword evidence="2" id="KW-1185">Reference proteome</keyword>
<evidence type="ECO:0000313" key="1">
    <source>
        <dbReference type="EMBL" id="KAJ9109167.1"/>
    </source>
</evidence>
<dbReference type="EMBL" id="JASBWT010000001">
    <property type="protein sequence ID" value="KAJ9109167.1"/>
    <property type="molecule type" value="Genomic_DNA"/>
</dbReference>
<comment type="caution">
    <text evidence="1">The sequence shown here is derived from an EMBL/GenBank/DDBJ whole genome shotgun (WGS) entry which is preliminary data.</text>
</comment>
<organism evidence="1 2">
    <name type="scientific">Naganishia friedmannii</name>
    <dbReference type="NCBI Taxonomy" id="89922"/>
    <lineage>
        <taxon>Eukaryota</taxon>
        <taxon>Fungi</taxon>
        <taxon>Dikarya</taxon>
        <taxon>Basidiomycota</taxon>
        <taxon>Agaricomycotina</taxon>
        <taxon>Tremellomycetes</taxon>
        <taxon>Filobasidiales</taxon>
        <taxon>Filobasidiaceae</taxon>
        <taxon>Naganishia</taxon>
    </lineage>
</organism>
<name>A0ACC2WDM9_9TREE</name>
<dbReference type="Proteomes" id="UP001227268">
    <property type="component" value="Unassembled WGS sequence"/>
</dbReference>